<protein>
    <recommendedName>
        <fullName evidence="5">Lipoprotein</fullName>
    </recommendedName>
</protein>
<organism evidence="3 4">
    <name type="scientific">Micromonospora chokoriensis</name>
    <dbReference type="NCBI Taxonomy" id="356851"/>
    <lineage>
        <taxon>Bacteria</taxon>
        <taxon>Bacillati</taxon>
        <taxon>Actinomycetota</taxon>
        <taxon>Actinomycetes</taxon>
        <taxon>Micromonosporales</taxon>
        <taxon>Micromonosporaceae</taxon>
        <taxon>Micromonospora</taxon>
    </lineage>
</organism>
<accession>A0A1C4U1Z1</accession>
<dbReference type="AlphaFoldDB" id="A0A1C4U1Z1"/>
<dbReference type="RefSeq" id="WP_088986032.1">
    <property type="nucleotide sequence ID" value="NZ_LT607409.1"/>
</dbReference>
<dbReference type="EMBL" id="LT607409">
    <property type="protein sequence ID" value="SCE65723.1"/>
    <property type="molecule type" value="Genomic_DNA"/>
</dbReference>
<name>A0A1C4U1Z1_9ACTN</name>
<feature type="signal peptide" evidence="2">
    <location>
        <begin position="1"/>
        <end position="20"/>
    </location>
</feature>
<evidence type="ECO:0008006" key="5">
    <source>
        <dbReference type="Google" id="ProtNLM"/>
    </source>
</evidence>
<gene>
    <name evidence="3" type="ORF">GA0070612_0012</name>
</gene>
<dbReference type="Proteomes" id="UP000198224">
    <property type="component" value="Chromosome I"/>
</dbReference>
<evidence type="ECO:0000256" key="1">
    <source>
        <dbReference type="SAM" id="MobiDB-lite"/>
    </source>
</evidence>
<evidence type="ECO:0000313" key="3">
    <source>
        <dbReference type="EMBL" id="SCE65723.1"/>
    </source>
</evidence>
<keyword evidence="4" id="KW-1185">Reference proteome</keyword>
<evidence type="ECO:0000256" key="2">
    <source>
        <dbReference type="SAM" id="SignalP"/>
    </source>
</evidence>
<proteinExistence type="predicted"/>
<keyword evidence="2" id="KW-0732">Signal</keyword>
<sequence>MGVLVTLAALAGLTACSPAAKPVLALRVADGQPALVIAECADFTADRISVYTVDATPAKSWTIDRDGGGEVTGLGPEQVLTGGSAGERKAVTETAFRDEEGLLT</sequence>
<feature type="region of interest" description="Disordered" evidence="1">
    <location>
        <begin position="64"/>
        <end position="91"/>
    </location>
</feature>
<feature type="chain" id="PRO_5038835379" description="Lipoprotein" evidence="2">
    <location>
        <begin position="21"/>
        <end position="104"/>
    </location>
</feature>
<evidence type="ECO:0000313" key="4">
    <source>
        <dbReference type="Proteomes" id="UP000198224"/>
    </source>
</evidence>
<reference evidence="4" key="1">
    <citation type="submission" date="2016-06" db="EMBL/GenBank/DDBJ databases">
        <authorList>
            <person name="Varghese N."/>
            <person name="Submissions Spin"/>
        </authorList>
    </citation>
    <scope>NUCLEOTIDE SEQUENCE [LARGE SCALE GENOMIC DNA]</scope>
    <source>
        <strain evidence="4">DSM 45160</strain>
    </source>
</reference>